<proteinExistence type="predicted"/>
<dbReference type="Proteomes" id="UP000234641">
    <property type="component" value="Unassembled WGS sequence"/>
</dbReference>
<dbReference type="AlphaFoldDB" id="A0A2H1JV54"/>
<dbReference type="EMBL" id="FXYY01000017">
    <property type="protein sequence ID" value="SMX91387.1"/>
    <property type="molecule type" value="Genomic_DNA"/>
</dbReference>
<evidence type="ECO:0000313" key="1">
    <source>
        <dbReference type="EMBL" id="SMX91387.1"/>
    </source>
</evidence>
<sequence length="217" mass="23070">MLAAQPGGSGDKVEEVLVGRRQDRAGIGGGGRIAGEHALGEYLIAIHIAIIEHCSGRYKIPRCCPSRQNGVMTYALLTVSDHSQCVDGTDDPRLAEADGPAALLDVDSDVADSGAPPLGECISAPCRPLAYREIGGEWTEVGFEAADHWKQMGPDLRSRLVADHLATLDVAEFKQATNGGSASIITNNWVYSGQPRIYRVAGALRDFVTVFGQLARA</sequence>
<reference evidence="1 2" key="1">
    <citation type="submission" date="2017-03" db="EMBL/GenBank/DDBJ databases">
        <authorList>
            <person name="Afonso C.L."/>
            <person name="Miller P.J."/>
            <person name="Scott M.A."/>
            <person name="Spackman E."/>
            <person name="Goraichik I."/>
            <person name="Dimitrov K.M."/>
            <person name="Suarez D.L."/>
            <person name="Swayne D.E."/>
        </authorList>
    </citation>
    <scope>NUCLEOTIDE SEQUENCE [LARGE SCALE GENOMIC DNA]</scope>
    <source>
        <strain evidence="1 2">ATCC 9172</strain>
    </source>
</reference>
<name>A0A2H1JV54_BRELN</name>
<evidence type="ECO:0000313" key="2">
    <source>
        <dbReference type="Proteomes" id="UP000234641"/>
    </source>
</evidence>
<gene>
    <name evidence="1" type="ORF">BLIN9172_02535</name>
</gene>
<organism evidence="1 2">
    <name type="scientific">Brevibacterium linens ATCC 9172</name>
    <dbReference type="NCBI Taxonomy" id="1255617"/>
    <lineage>
        <taxon>Bacteria</taxon>
        <taxon>Bacillati</taxon>
        <taxon>Actinomycetota</taxon>
        <taxon>Actinomycetes</taxon>
        <taxon>Micrococcales</taxon>
        <taxon>Brevibacteriaceae</taxon>
        <taxon>Brevibacterium</taxon>
    </lineage>
</organism>
<accession>A0A2H1JV54</accession>
<protein>
    <submittedName>
        <fullName evidence="1">Uncharacterized protein</fullName>
    </submittedName>
</protein>